<dbReference type="GO" id="GO:0042274">
    <property type="term" value="P:ribosomal small subunit biogenesis"/>
    <property type="evidence" value="ECO:0007669"/>
    <property type="project" value="UniProtKB-UniRule"/>
</dbReference>
<dbReference type="Pfam" id="PF03193">
    <property type="entry name" value="RsgA_GTPase"/>
    <property type="match status" value="1"/>
</dbReference>
<feature type="domain" description="CP-type G" evidence="12">
    <location>
        <begin position="118"/>
        <end position="276"/>
    </location>
</feature>
<feature type="binding site" evidence="10">
    <location>
        <begin position="166"/>
        <end position="169"/>
    </location>
    <ligand>
        <name>GTP</name>
        <dbReference type="ChEBI" id="CHEBI:37565"/>
    </ligand>
</feature>
<keyword evidence="7 10" id="KW-0862">Zinc</keyword>
<evidence type="ECO:0000256" key="1">
    <source>
        <dbReference type="ARBA" id="ARBA00022490"/>
    </source>
</evidence>
<dbReference type="Gene3D" id="3.40.50.300">
    <property type="entry name" value="P-loop containing nucleotide triphosphate hydrolases"/>
    <property type="match status" value="1"/>
</dbReference>
<dbReference type="PROSITE" id="PS50936">
    <property type="entry name" value="ENGC_GTPASE"/>
    <property type="match status" value="1"/>
</dbReference>
<protein>
    <recommendedName>
        <fullName evidence="10">Small ribosomal subunit biogenesis GTPase RsgA</fullName>
        <ecNumber evidence="10">3.6.1.-</ecNumber>
    </recommendedName>
</protein>
<proteinExistence type="inferred from homology"/>
<feature type="binding site" evidence="10">
    <location>
        <position position="312"/>
    </location>
    <ligand>
        <name>Zn(2+)</name>
        <dbReference type="ChEBI" id="CHEBI:29105"/>
    </ligand>
</feature>
<dbReference type="Gene3D" id="2.40.50.140">
    <property type="entry name" value="Nucleic acid-binding proteins"/>
    <property type="match status" value="1"/>
</dbReference>
<keyword evidence="8 10" id="KW-0694">RNA-binding</keyword>
<evidence type="ECO:0000256" key="6">
    <source>
        <dbReference type="ARBA" id="ARBA00022801"/>
    </source>
</evidence>
<comment type="caution">
    <text evidence="13">The sequence shown here is derived from an EMBL/GenBank/DDBJ whole genome shotgun (WGS) entry which is preliminary data.</text>
</comment>
<dbReference type="PANTHER" id="PTHR32120">
    <property type="entry name" value="SMALL RIBOSOMAL SUBUNIT BIOGENESIS GTPASE RSGA"/>
    <property type="match status" value="1"/>
</dbReference>
<feature type="binding site" evidence="10">
    <location>
        <position position="306"/>
    </location>
    <ligand>
        <name>Zn(2+)</name>
        <dbReference type="ChEBI" id="CHEBI:29105"/>
    </ligand>
</feature>
<comment type="similarity">
    <text evidence="10">Belongs to the TRAFAC class YlqF/YawG GTPase family. RsgA subfamily.</text>
</comment>
<evidence type="ECO:0000256" key="9">
    <source>
        <dbReference type="ARBA" id="ARBA00023134"/>
    </source>
</evidence>
<sequence length="368" mass="41325">MYLNRLGWNEKFEEAFNNVKKEDYIPGRVIREEKGRYIVQHEAGECAAKVAGKLRYNANSISDFPAVGDWVVIKPINNGEEGVIYDLLPRKSSFSRKVPVSGGRKVKDVNGRKMTFGGSSEEQVVAANIDVVFIVMALDQNFNLRRLERYILVAWNSGATPVIVLNKIDMCDNLAEKLEQVEEIATGVEIHCISALNKDGIEALREYVGDGITVGLFGSSGVGKSTIINCLLQEEQLLTGAVRESDSKGRHTTTWRELLLIPTGGIVIDTPGMRELQVWSENEALDEIFEDITELESQCKFNNCSHNTEPGCAIKTALKEGTLDYERYENYKIMQIEVGYLQGRIGDRKAYSEKERMYLKVIKKAKNL</sequence>
<keyword evidence="5 10" id="KW-0547">Nucleotide-binding</keyword>
<keyword evidence="3 10" id="KW-0479">Metal-binding</keyword>
<comment type="subunit">
    <text evidence="10">Monomer. Associates with 30S ribosomal subunit, binds 16S rRNA.</text>
</comment>
<name>A0A9J6P2L4_9CLOT</name>
<dbReference type="GO" id="GO:0003924">
    <property type="term" value="F:GTPase activity"/>
    <property type="evidence" value="ECO:0007669"/>
    <property type="project" value="UniProtKB-UniRule"/>
</dbReference>
<dbReference type="SUPFAM" id="SSF50249">
    <property type="entry name" value="Nucleic acid-binding proteins"/>
    <property type="match status" value="1"/>
</dbReference>
<dbReference type="InterPro" id="IPR012340">
    <property type="entry name" value="NA-bd_OB-fold"/>
</dbReference>
<dbReference type="HAMAP" id="MF_01820">
    <property type="entry name" value="GTPase_RsgA"/>
    <property type="match status" value="1"/>
</dbReference>
<dbReference type="EC" id="3.6.1.-" evidence="10"/>
<keyword evidence="2 10" id="KW-0690">Ribosome biogenesis</keyword>
<dbReference type="CDD" id="cd01854">
    <property type="entry name" value="YjeQ_EngC"/>
    <property type="match status" value="1"/>
</dbReference>
<reference evidence="13" key="2">
    <citation type="submission" date="2021-04" db="EMBL/GenBank/DDBJ databases">
        <authorList>
            <person name="Dong X."/>
        </authorList>
    </citation>
    <scope>NUCLEOTIDE SEQUENCE</scope>
    <source>
        <strain evidence="13">ZWT</strain>
    </source>
</reference>
<dbReference type="GO" id="GO:0005525">
    <property type="term" value="F:GTP binding"/>
    <property type="evidence" value="ECO:0007669"/>
    <property type="project" value="UniProtKB-UniRule"/>
</dbReference>
<evidence type="ECO:0000256" key="3">
    <source>
        <dbReference type="ARBA" id="ARBA00022723"/>
    </source>
</evidence>
<dbReference type="GO" id="GO:0046872">
    <property type="term" value="F:metal ion binding"/>
    <property type="evidence" value="ECO:0007669"/>
    <property type="project" value="UniProtKB-KW"/>
</dbReference>
<comment type="cofactor">
    <cofactor evidence="10">
        <name>Zn(2+)</name>
        <dbReference type="ChEBI" id="CHEBI:29105"/>
    </cofactor>
    <text evidence="10">Binds 1 zinc ion per subunit.</text>
</comment>
<feature type="binding site" evidence="10">
    <location>
        <begin position="218"/>
        <end position="226"/>
    </location>
    <ligand>
        <name>GTP</name>
        <dbReference type="ChEBI" id="CHEBI:37565"/>
    </ligand>
</feature>
<feature type="binding site" evidence="10">
    <location>
        <position position="299"/>
    </location>
    <ligand>
        <name>Zn(2+)</name>
        <dbReference type="ChEBI" id="CHEBI:29105"/>
    </ligand>
</feature>
<organism evidence="13 14">
    <name type="scientific">Oceanirhabdus seepicola</name>
    <dbReference type="NCBI Taxonomy" id="2828781"/>
    <lineage>
        <taxon>Bacteria</taxon>
        <taxon>Bacillati</taxon>
        <taxon>Bacillota</taxon>
        <taxon>Clostridia</taxon>
        <taxon>Eubacteriales</taxon>
        <taxon>Clostridiaceae</taxon>
        <taxon>Oceanirhabdus</taxon>
    </lineage>
</organism>
<evidence type="ECO:0000259" key="11">
    <source>
        <dbReference type="PROSITE" id="PS50936"/>
    </source>
</evidence>
<comment type="subcellular location">
    <subcellularLocation>
        <location evidence="10">Cytoplasm</location>
    </subcellularLocation>
</comment>
<dbReference type="NCBIfam" id="TIGR00157">
    <property type="entry name" value="ribosome small subunit-dependent GTPase A"/>
    <property type="match status" value="1"/>
</dbReference>
<keyword evidence="6 10" id="KW-0378">Hydrolase</keyword>
<reference evidence="13" key="1">
    <citation type="journal article" date="2021" name="mSystems">
        <title>Bacteria and Archaea Synergistically Convert Glycine Betaine to Biogenic Methane in the Formosa Cold Seep of the South China Sea.</title>
        <authorList>
            <person name="Li L."/>
            <person name="Zhang W."/>
            <person name="Zhang S."/>
            <person name="Song L."/>
            <person name="Sun Q."/>
            <person name="Zhang H."/>
            <person name="Xiang H."/>
            <person name="Dong X."/>
        </authorList>
    </citation>
    <scope>NUCLEOTIDE SEQUENCE</scope>
    <source>
        <strain evidence="13">ZWT</strain>
    </source>
</reference>
<dbReference type="Proteomes" id="UP001056429">
    <property type="component" value="Unassembled WGS sequence"/>
</dbReference>
<evidence type="ECO:0000256" key="7">
    <source>
        <dbReference type="ARBA" id="ARBA00022833"/>
    </source>
</evidence>
<dbReference type="Gene3D" id="1.10.40.50">
    <property type="entry name" value="Probable gtpase engc, domain 3"/>
    <property type="match status" value="1"/>
</dbReference>
<evidence type="ECO:0000256" key="10">
    <source>
        <dbReference type="HAMAP-Rule" id="MF_01820"/>
    </source>
</evidence>
<evidence type="ECO:0000256" key="8">
    <source>
        <dbReference type="ARBA" id="ARBA00022884"/>
    </source>
</evidence>
<keyword evidence="14" id="KW-1185">Reference proteome</keyword>
<evidence type="ECO:0000313" key="14">
    <source>
        <dbReference type="Proteomes" id="UP001056429"/>
    </source>
</evidence>
<feature type="domain" description="EngC GTPase" evidence="11">
    <location>
        <begin position="127"/>
        <end position="274"/>
    </location>
</feature>
<dbReference type="InterPro" id="IPR030378">
    <property type="entry name" value="G_CP_dom"/>
</dbReference>
<evidence type="ECO:0000256" key="2">
    <source>
        <dbReference type="ARBA" id="ARBA00022517"/>
    </source>
</evidence>
<dbReference type="AlphaFoldDB" id="A0A9J6P2L4"/>
<dbReference type="InterPro" id="IPR010914">
    <property type="entry name" value="RsgA_GTPase_dom"/>
</dbReference>
<dbReference type="InterPro" id="IPR027417">
    <property type="entry name" value="P-loop_NTPase"/>
</dbReference>
<evidence type="ECO:0000313" key="13">
    <source>
        <dbReference type="EMBL" id="MCM1990755.1"/>
    </source>
</evidence>
<dbReference type="PANTHER" id="PTHR32120:SF10">
    <property type="entry name" value="SMALL RIBOSOMAL SUBUNIT BIOGENESIS GTPASE RSGA"/>
    <property type="match status" value="1"/>
</dbReference>
<evidence type="ECO:0000256" key="4">
    <source>
        <dbReference type="ARBA" id="ARBA00022730"/>
    </source>
</evidence>
<dbReference type="InterPro" id="IPR004881">
    <property type="entry name" value="Ribosome_biogen_GTPase_RsgA"/>
</dbReference>
<dbReference type="GO" id="GO:0019843">
    <property type="term" value="F:rRNA binding"/>
    <property type="evidence" value="ECO:0007669"/>
    <property type="project" value="UniProtKB-KW"/>
</dbReference>
<dbReference type="PROSITE" id="PS51721">
    <property type="entry name" value="G_CP"/>
    <property type="match status" value="1"/>
</dbReference>
<dbReference type="SUPFAM" id="SSF52540">
    <property type="entry name" value="P-loop containing nucleoside triphosphate hydrolases"/>
    <property type="match status" value="1"/>
</dbReference>
<keyword evidence="1 10" id="KW-0963">Cytoplasm</keyword>
<dbReference type="EMBL" id="JAGSOJ010000002">
    <property type="protein sequence ID" value="MCM1990755.1"/>
    <property type="molecule type" value="Genomic_DNA"/>
</dbReference>
<feature type="binding site" evidence="10">
    <location>
        <position position="304"/>
    </location>
    <ligand>
        <name>Zn(2+)</name>
        <dbReference type="ChEBI" id="CHEBI:29105"/>
    </ligand>
</feature>
<evidence type="ECO:0000259" key="12">
    <source>
        <dbReference type="PROSITE" id="PS51721"/>
    </source>
</evidence>
<gene>
    <name evidence="10 13" type="primary">rsgA</name>
    <name evidence="13" type="ORF">KDK92_13570</name>
</gene>
<keyword evidence="4 10" id="KW-0699">rRNA-binding</keyword>
<accession>A0A9J6P2L4</accession>
<evidence type="ECO:0000256" key="5">
    <source>
        <dbReference type="ARBA" id="ARBA00022741"/>
    </source>
</evidence>
<comment type="function">
    <text evidence="10">One of several proteins that assist in the late maturation steps of the functional core of the 30S ribosomal subunit. Helps release RbfA from mature subunits. May play a role in the assembly of ribosomal proteins into the subunit. Circularly permuted GTPase that catalyzes slow GTP hydrolysis, GTPase activity is stimulated by the 30S ribosomal subunit.</text>
</comment>
<dbReference type="GO" id="GO:0005737">
    <property type="term" value="C:cytoplasm"/>
    <property type="evidence" value="ECO:0007669"/>
    <property type="project" value="UniProtKB-SubCell"/>
</dbReference>
<keyword evidence="9 10" id="KW-0342">GTP-binding</keyword>